<sequence length="189" mass="22469">MMQNQTEIEERLHRRIGKRTITQRRLDIQPVKRHEMVIAANILRSSAEWYRPFLHEKDMAQHEVDESWGEKEFSRRQFYIGRSEGAPVGIVSTQSVGDMAYIGYIYVYDHQTGKGFGPQLLKHARDVVWQEGKRGMVLIAHPKAFWATRSYRRFGFECIATTRDQVLEWRGGWLKPYYEEGFELYQYLF</sequence>
<keyword evidence="1" id="KW-0808">Transferase</keyword>
<dbReference type="Gene3D" id="3.40.630.30">
    <property type="match status" value="1"/>
</dbReference>
<proteinExistence type="predicted"/>
<evidence type="ECO:0000259" key="3">
    <source>
        <dbReference type="PROSITE" id="PS51186"/>
    </source>
</evidence>
<dbReference type="InterPro" id="IPR000182">
    <property type="entry name" value="GNAT_dom"/>
</dbReference>
<dbReference type="SUPFAM" id="SSF55729">
    <property type="entry name" value="Acyl-CoA N-acyltransferases (Nat)"/>
    <property type="match status" value="1"/>
</dbReference>
<dbReference type="EMBL" id="CP116967">
    <property type="protein sequence ID" value="WNM59024.1"/>
    <property type="molecule type" value="Genomic_DNA"/>
</dbReference>
<accession>A0AA96JZU3</accession>
<gene>
    <name evidence="4" type="ORF">PP769_04455</name>
</gene>
<dbReference type="AlphaFoldDB" id="A0AA96JZU3"/>
<evidence type="ECO:0000313" key="5">
    <source>
        <dbReference type="Proteomes" id="UP001302719"/>
    </source>
</evidence>
<dbReference type="PROSITE" id="PS51186">
    <property type="entry name" value="GNAT"/>
    <property type="match status" value="1"/>
</dbReference>
<dbReference type="InterPro" id="IPR016181">
    <property type="entry name" value="Acyl_CoA_acyltransferase"/>
</dbReference>
<dbReference type="PANTHER" id="PTHR43800">
    <property type="entry name" value="PEPTIDYL-LYSINE N-ACETYLTRANSFERASE YJAB"/>
    <property type="match status" value="1"/>
</dbReference>
<evidence type="ECO:0000313" key="4">
    <source>
        <dbReference type="EMBL" id="WNM59024.1"/>
    </source>
</evidence>
<dbReference type="Pfam" id="PF00583">
    <property type="entry name" value="Acetyltransf_1"/>
    <property type="match status" value="1"/>
</dbReference>
<dbReference type="Proteomes" id="UP001302719">
    <property type="component" value="Chromosome"/>
</dbReference>
<dbReference type="CDD" id="cd04301">
    <property type="entry name" value="NAT_SF"/>
    <property type="match status" value="1"/>
</dbReference>
<dbReference type="RefSeq" id="WP_312645656.1">
    <property type="nucleotide sequence ID" value="NZ_CP116967.1"/>
</dbReference>
<protein>
    <submittedName>
        <fullName evidence="4">GNAT family N-acetyltransferase</fullName>
    </submittedName>
</protein>
<keyword evidence="2" id="KW-0012">Acyltransferase</keyword>
<evidence type="ECO:0000256" key="2">
    <source>
        <dbReference type="ARBA" id="ARBA00023315"/>
    </source>
</evidence>
<dbReference type="KEGG" id="nall:PP769_04455"/>
<reference evidence="4 5" key="1">
    <citation type="submission" date="2023-01" db="EMBL/GenBank/DDBJ databases">
        <title>Cultivation and genomic characterization of new, ubiquitous marine nitrite-oxidizing bacteria from the Nitrospirales.</title>
        <authorList>
            <person name="Mueller A.J."/>
            <person name="Daebeler A."/>
            <person name="Herbold C.W."/>
            <person name="Kirkegaard R.H."/>
            <person name="Daims H."/>
        </authorList>
    </citation>
    <scope>NUCLEOTIDE SEQUENCE [LARGE SCALE GENOMIC DNA]</scope>
    <source>
        <strain evidence="4 5">VA</strain>
    </source>
</reference>
<feature type="domain" description="N-acetyltransferase" evidence="3">
    <location>
        <begin position="26"/>
        <end position="179"/>
    </location>
</feature>
<keyword evidence="5" id="KW-1185">Reference proteome</keyword>
<evidence type="ECO:0000256" key="1">
    <source>
        <dbReference type="ARBA" id="ARBA00022679"/>
    </source>
</evidence>
<dbReference type="GO" id="GO:0016747">
    <property type="term" value="F:acyltransferase activity, transferring groups other than amino-acyl groups"/>
    <property type="evidence" value="ECO:0007669"/>
    <property type="project" value="InterPro"/>
</dbReference>
<organism evidence="4 5">
    <name type="scientific">Candidatus Nitrospira allomarina</name>
    <dbReference type="NCBI Taxonomy" id="3020900"/>
    <lineage>
        <taxon>Bacteria</taxon>
        <taxon>Pseudomonadati</taxon>
        <taxon>Nitrospirota</taxon>
        <taxon>Nitrospiria</taxon>
        <taxon>Nitrospirales</taxon>
        <taxon>Nitrospiraceae</taxon>
        <taxon>Nitrospira</taxon>
    </lineage>
</organism>
<name>A0AA96JZU3_9BACT</name>
<dbReference type="PANTHER" id="PTHR43800:SF1">
    <property type="entry name" value="PEPTIDYL-LYSINE N-ACETYLTRANSFERASE YJAB"/>
    <property type="match status" value="1"/>
</dbReference>